<protein>
    <recommendedName>
        <fullName evidence="6">DNA-directed RNA polymerase III subunit</fullName>
    </recommendedName>
</protein>
<dbReference type="PANTHER" id="PTHR15367:SF2">
    <property type="entry name" value="DNA-DIRECTED RNA POLYMERASE III SUBUNIT"/>
    <property type="match status" value="1"/>
</dbReference>
<feature type="compositionally biased region" description="Acidic residues" evidence="4">
    <location>
        <begin position="257"/>
        <end position="269"/>
    </location>
</feature>
<evidence type="ECO:0000313" key="5">
    <source>
        <dbReference type="EMBL" id="CAE0456823.1"/>
    </source>
</evidence>
<organism evidence="5">
    <name type="scientific">Chaetoceros debilis</name>
    <dbReference type="NCBI Taxonomy" id="122233"/>
    <lineage>
        <taxon>Eukaryota</taxon>
        <taxon>Sar</taxon>
        <taxon>Stramenopiles</taxon>
        <taxon>Ochrophyta</taxon>
        <taxon>Bacillariophyta</taxon>
        <taxon>Coscinodiscophyceae</taxon>
        <taxon>Chaetocerotophycidae</taxon>
        <taxon>Chaetocerotales</taxon>
        <taxon>Chaetocerotaceae</taxon>
        <taxon>Chaetoceros</taxon>
    </lineage>
</organism>
<name>A0A7S3PV96_9STRA</name>
<feature type="compositionally biased region" description="Acidic residues" evidence="4">
    <location>
        <begin position="233"/>
        <end position="247"/>
    </location>
</feature>
<comment type="subcellular location">
    <subcellularLocation>
        <location evidence="1">Nucleus</location>
    </subcellularLocation>
</comment>
<keyword evidence="3" id="KW-0539">Nucleus</keyword>
<evidence type="ECO:0008006" key="6">
    <source>
        <dbReference type="Google" id="ProtNLM"/>
    </source>
</evidence>
<dbReference type="AlphaFoldDB" id="A0A7S3PV96"/>
<evidence type="ECO:0000256" key="3">
    <source>
        <dbReference type="ARBA" id="ARBA00023242"/>
    </source>
</evidence>
<proteinExistence type="inferred from homology"/>
<dbReference type="InterPro" id="IPR024661">
    <property type="entry name" value="RNA_pol_III_Rpc31"/>
</dbReference>
<sequence>MSGRGRGRGKFTPPTGGRAFLMRSAEECGLDSRNLRSLQDITKPSLFPDIKLHSSGNNSALRLLEIQEEEKRIKLEEIAAGNGNAASLPDADPKAQLDTKAKLSGVKRSAQTLFLMTKGREIQQRIQSSVFYVKPTKDVPDVVRYVDKSMSAPPRIDVSAVLSNCLRGRKKTKLGLYVPAELVTGQYQESARDGKDKSGATVNLADLEAKERYRKRFGSQDDGEQEGGAAQGEDYDVADEGEEDEGEDYVKDHYESDDMDGGDEGEATF</sequence>
<evidence type="ECO:0000256" key="4">
    <source>
        <dbReference type="SAM" id="MobiDB-lite"/>
    </source>
</evidence>
<evidence type="ECO:0000256" key="2">
    <source>
        <dbReference type="ARBA" id="ARBA00008352"/>
    </source>
</evidence>
<dbReference type="GO" id="GO:0006383">
    <property type="term" value="P:transcription by RNA polymerase III"/>
    <property type="evidence" value="ECO:0007669"/>
    <property type="project" value="InterPro"/>
</dbReference>
<reference evidence="5" key="1">
    <citation type="submission" date="2021-01" db="EMBL/GenBank/DDBJ databases">
        <authorList>
            <person name="Corre E."/>
            <person name="Pelletier E."/>
            <person name="Niang G."/>
            <person name="Scheremetjew M."/>
            <person name="Finn R."/>
            <person name="Kale V."/>
            <person name="Holt S."/>
            <person name="Cochrane G."/>
            <person name="Meng A."/>
            <person name="Brown T."/>
            <person name="Cohen L."/>
        </authorList>
    </citation>
    <scope>NUCLEOTIDE SEQUENCE</scope>
    <source>
        <strain evidence="5">MM31A-1</strain>
    </source>
</reference>
<dbReference type="PANTHER" id="PTHR15367">
    <property type="entry name" value="DNA-DIRECTED RNA POLYMERASE III"/>
    <property type="match status" value="1"/>
</dbReference>
<dbReference type="GO" id="GO:0005666">
    <property type="term" value="C:RNA polymerase III complex"/>
    <property type="evidence" value="ECO:0007669"/>
    <property type="project" value="TreeGrafter"/>
</dbReference>
<gene>
    <name evidence="5" type="ORF">CDEB00056_LOCUS1664</name>
</gene>
<dbReference type="EMBL" id="HBIO01002320">
    <property type="protein sequence ID" value="CAE0456823.1"/>
    <property type="molecule type" value="Transcribed_RNA"/>
</dbReference>
<feature type="region of interest" description="Disordered" evidence="4">
    <location>
        <begin position="213"/>
        <end position="269"/>
    </location>
</feature>
<accession>A0A7S3PV96</accession>
<comment type="similarity">
    <text evidence="2">Belongs to the eukaryotic RPC7 RNA polymerase subunit family.</text>
</comment>
<evidence type="ECO:0000256" key="1">
    <source>
        <dbReference type="ARBA" id="ARBA00004123"/>
    </source>
</evidence>